<organism evidence="2 3">
    <name type="scientific">Koribacter versatilis (strain Ellin345)</name>
    <dbReference type="NCBI Taxonomy" id="204669"/>
    <lineage>
        <taxon>Bacteria</taxon>
        <taxon>Pseudomonadati</taxon>
        <taxon>Acidobacteriota</taxon>
        <taxon>Terriglobia</taxon>
        <taxon>Terriglobales</taxon>
        <taxon>Candidatus Korobacteraceae</taxon>
        <taxon>Candidatus Korobacter</taxon>
    </lineage>
</organism>
<evidence type="ECO:0000313" key="3">
    <source>
        <dbReference type="Proteomes" id="UP000002432"/>
    </source>
</evidence>
<protein>
    <submittedName>
        <fullName evidence="2">Uncharacterized protein</fullName>
    </submittedName>
</protein>
<proteinExistence type="predicted"/>
<accession>Q1IUX7</accession>
<dbReference type="Proteomes" id="UP000002432">
    <property type="component" value="Chromosome"/>
</dbReference>
<dbReference type="HOGENOM" id="CLU_1842500_0_0_0"/>
<dbReference type="EnsemblBacteria" id="ABF39323">
    <property type="protein sequence ID" value="ABF39323"/>
    <property type="gene ID" value="Acid345_0318"/>
</dbReference>
<dbReference type="EMBL" id="CP000360">
    <property type="protein sequence ID" value="ABF39323.1"/>
    <property type="molecule type" value="Genomic_DNA"/>
</dbReference>
<gene>
    <name evidence="2" type="ordered locus">Acid345_0318</name>
</gene>
<evidence type="ECO:0000256" key="1">
    <source>
        <dbReference type="SAM" id="MobiDB-lite"/>
    </source>
</evidence>
<dbReference type="eggNOG" id="COG1999">
    <property type="taxonomic scope" value="Bacteria"/>
</dbReference>
<feature type="region of interest" description="Disordered" evidence="1">
    <location>
        <begin position="1"/>
        <end position="21"/>
    </location>
</feature>
<dbReference type="AlphaFoldDB" id="Q1IUX7"/>
<name>Q1IUX7_KORVE</name>
<dbReference type="InterPro" id="IPR036249">
    <property type="entry name" value="Thioredoxin-like_sf"/>
</dbReference>
<sequence length="139" mass="15702">MESASSSSTPIPRPSPFFSACRRAKTSQPPRKAALYRHHHRWRLLGQIVSGDLVLLNIVIDTGHDQPETLASYAPKWNADPKGWHVLSGSLDQVQKVCHYFDMNYYPDEGLYIHSFHTAILDRKGKLVANLEGNEFTAQ</sequence>
<dbReference type="KEGG" id="aba:Acid345_0318"/>
<feature type="compositionally biased region" description="Low complexity" evidence="1">
    <location>
        <begin position="1"/>
        <end position="10"/>
    </location>
</feature>
<dbReference type="STRING" id="204669.Acid345_0318"/>
<dbReference type="Gene3D" id="3.40.30.10">
    <property type="entry name" value="Glutaredoxin"/>
    <property type="match status" value="1"/>
</dbReference>
<dbReference type="SUPFAM" id="SSF52833">
    <property type="entry name" value="Thioredoxin-like"/>
    <property type="match status" value="1"/>
</dbReference>
<reference evidence="2 3" key="1">
    <citation type="journal article" date="2009" name="Appl. Environ. Microbiol.">
        <title>Three genomes from the phylum Acidobacteria provide insight into the lifestyles of these microorganisms in soils.</title>
        <authorList>
            <person name="Ward N.L."/>
            <person name="Challacombe J.F."/>
            <person name="Janssen P.H."/>
            <person name="Henrissat B."/>
            <person name="Coutinho P.M."/>
            <person name="Wu M."/>
            <person name="Xie G."/>
            <person name="Haft D.H."/>
            <person name="Sait M."/>
            <person name="Badger J."/>
            <person name="Barabote R.D."/>
            <person name="Bradley B."/>
            <person name="Brettin T.S."/>
            <person name="Brinkac L.M."/>
            <person name="Bruce D."/>
            <person name="Creasy T."/>
            <person name="Daugherty S.C."/>
            <person name="Davidsen T.M."/>
            <person name="DeBoy R.T."/>
            <person name="Detter J.C."/>
            <person name="Dodson R.J."/>
            <person name="Durkin A.S."/>
            <person name="Ganapathy A."/>
            <person name="Gwinn-Giglio M."/>
            <person name="Han C.S."/>
            <person name="Khouri H."/>
            <person name="Kiss H."/>
            <person name="Kothari S.P."/>
            <person name="Madupu R."/>
            <person name="Nelson K.E."/>
            <person name="Nelson W.C."/>
            <person name="Paulsen I."/>
            <person name="Penn K."/>
            <person name="Ren Q."/>
            <person name="Rosovitz M.J."/>
            <person name="Selengut J.D."/>
            <person name="Shrivastava S."/>
            <person name="Sullivan S.A."/>
            <person name="Tapia R."/>
            <person name="Thompson L.S."/>
            <person name="Watkins K.L."/>
            <person name="Yang Q."/>
            <person name="Yu C."/>
            <person name="Zafar N."/>
            <person name="Zhou L."/>
            <person name="Kuske C.R."/>
        </authorList>
    </citation>
    <scope>NUCLEOTIDE SEQUENCE [LARGE SCALE GENOMIC DNA]</scope>
    <source>
        <strain evidence="2 3">Ellin345</strain>
    </source>
</reference>
<keyword evidence="3" id="KW-1185">Reference proteome</keyword>
<evidence type="ECO:0000313" key="2">
    <source>
        <dbReference type="EMBL" id="ABF39323.1"/>
    </source>
</evidence>